<dbReference type="CDD" id="cd00531">
    <property type="entry name" value="NTF2_like"/>
    <property type="match status" value="1"/>
</dbReference>
<sequence length="156" mass="16828">MTSLSPADHLALADLVHRYAAGVDDRDLDAVLALFAPDATMTAPTDPGRSPDTVTHDGLDAIAAALGAVRRLPVTVHAVVGTVFDAVSADEARGRVACVAHHAFERDGGARDDTWHVVYRDHYRRTDGGWRFARRELEVRLRTAGDVRVVTPGAPR</sequence>
<dbReference type="KEGG" id="psim:KR76_13150"/>
<dbReference type="AlphaFoldDB" id="A0A0C5WYN4"/>
<dbReference type="EMBL" id="CP009896">
    <property type="protein sequence ID" value="AJR18408.1"/>
    <property type="molecule type" value="Genomic_DNA"/>
</dbReference>
<dbReference type="Proteomes" id="UP000030300">
    <property type="component" value="Chromosome"/>
</dbReference>
<evidence type="ECO:0000313" key="2">
    <source>
        <dbReference type="EMBL" id="AJR18408.1"/>
    </source>
</evidence>
<dbReference type="SUPFAM" id="SSF54427">
    <property type="entry name" value="NTF2-like"/>
    <property type="match status" value="1"/>
</dbReference>
<dbReference type="Pfam" id="PF13577">
    <property type="entry name" value="SnoaL_4"/>
    <property type="match status" value="1"/>
</dbReference>
<dbReference type="GeneID" id="96609815"/>
<name>A0A0C5WYN4_NOCSI</name>
<dbReference type="HOGENOM" id="CLU_106738_3_1_11"/>
<organism evidence="2 3">
    <name type="scientific">Nocardioides simplex</name>
    <name type="common">Arthrobacter simplex</name>
    <dbReference type="NCBI Taxonomy" id="2045"/>
    <lineage>
        <taxon>Bacteria</taxon>
        <taxon>Bacillati</taxon>
        <taxon>Actinomycetota</taxon>
        <taxon>Actinomycetes</taxon>
        <taxon>Propionibacteriales</taxon>
        <taxon>Nocardioidaceae</taxon>
        <taxon>Pimelobacter</taxon>
    </lineage>
</organism>
<feature type="domain" description="SnoaL-like" evidence="1">
    <location>
        <begin position="8"/>
        <end position="135"/>
    </location>
</feature>
<accession>A0A0C5WYN4</accession>
<reference evidence="2 3" key="1">
    <citation type="journal article" date="2015" name="Genome Announc.">
        <title>Complete Genome Sequence of Steroid-Transforming Nocardioides simplex VKM Ac-2033D.</title>
        <authorList>
            <person name="Shtratnikova V.Y."/>
            <person name="Schelkunov M.I."/>
            <person name="Pekov Y.A."/>
            <person name="Fokina V.V."/>
            <person name="Logacheva M.D."/>
            <person name="Sokolov S.L."/>
            <person name="Bragin E.Y."/>
            <person name="Ashapkin V.V."/>
            <person name="Donova M.V."/>
        </authorList>
    </citation>
    <scope>NUCLEOTIDE SEQUENCE [LARGE SCALE GENOMIC DNA]</scope>
    <source>
        <strain evidence="2 3">VKM Ac-2033D</strain>
    </source>
</reference>
<protein>
    <recommendedName>
        <fullName evidence="1">SnoaL-like domain-containing protein</fullName>
    </recommendedName>
</protein>
<dbReference type="InterPro" id="IPR037401">
    <property type="entry name" value="SnoaL-like"/>
</dbReference>
<dbReference type="InterPro" id="IPR032710">
    <property type="entry name" value="NTF2-like_dom_sf"/>
</dbReference>
<dbReference type="Gene3D" id="3.10.450.50">
    <property type="match status" value="1"/>
</dbReference>
<evidence type="ECO:0000259" key="1">
    <source>
        <dbReference type="Pfam" id="PF13577"/>
    </source>
</evidence>
<dbReference type="STRING" id="2045.KR76_13150"/>
<gene>
    <name evidence="2" type="ORF">KR76_13150</name>
</gene>
<proteinExistence type="predicted"/>
<dbReference type="RefSeq" id="WP_052138598.1">
    <property type="nucleotide sequence ID" value="NZ_BJMC01000009.1"/>
</dbReference>
<keyword evidence="3" id="KW-1185">Reference proteome</keyword>
<dbReference type="OrthoDB" id="1492465at2"/>
<evidence type="ECO:0000313" key="3">
    <source>
        <dbReference type="Proteomes" id="UP000030300"/>
    </source>
</evidence>